<evidence type="ECO:0000256" key="3">
    <source>
        <dbReference type="ARBA" id="ARBA00022448"/>
    </source>
</evidence>
<dbReference type="GO" id="GO:0140575">
    <property type="term" value="F:transmembrane monodehydroascorbate reductase activity"/>
    <property type="evidence" value="ECO:0007669"/>
    <property type="project" value="InterPro"/>
</dbReference>
<keyword evidence="4" id="KW-0349">Heme</keyword>
<feature type="region of interest" description="Disordered" evidence="11">
    <location>
        <begin position="1"/>
        <end position="23"/>
    </location>
</feature>
<dbReference type="InParanoid" id="A0A0C3HN47"/>
<reference evidence="14 15" key="1">
    <citation type="submission" date="2014-04" db="EMBL/GenBank/DDBJ databases">
        <authorList>
            <consortium name="DOE Joint Genome Institute"/>
            <person name="Kuo A."/>
            <person name="Martino E."/>
            <person name="Perotto S."/>
            <person name="Kohler A."/>
            <person name="Nagy L.G."/>
            <person name="Floudas D."/>
            <person name="Copeland A."/>
            <person name="Barry K.W."/>
            <person name="Cichocki N."/>
            <person name="Veneault-Fourrey C."/>
            <person name="LaButti K."/>
            <person name="Lindquist E.A."/>
            <person name="Lipzen A."/>
            <person name="Lundell T."/>
            <person name="Morin E."/>
            <person name="Murat C."/>
            <person name="Sun H."/>
            <person name="Tunlid A."/>
            <person name="Henrissat B."/>
            <person name="Grigoriev I.V."/>
            <person name="Hibbett D.S."/>
            <person name="Martin F."/>
            <person name="Nordberg H.P."/>
            <person name="Cantor M.N."/>
            <person name="Hua S.X."/>
        </authorList>
    </citation>
    <scope>NUCLEOTIDE SEQUENCE [LARGE SCALE GENOMIC DNA]</scope>
    <source>
        <strain evidence="14 15">Zn</strain>
    </source>
</reference>
<dbReference type="InterPro" id="IPR045150">
    <property type="entry name" value="CYB561D1/2"/>
</dbReference>
<evidence type="ECO:0000256" key="8">
    <source>
        <dbReference type="ARBA" id="ARBA00022989"/>
    </source>
</evidence>
<keyword evidence="5 12" id="KW-0812">Transmembrane</keyword>
<dbReference type="InterPro" id="IPR006593">
    <property type="entry name" value="Cyt_b561/ferric_Rdtase_TM"/>
</dbReference>
<keyword evidence="9" id="KW-0408">Iron</keyword>
<evidence type="ECO:0000256" key="11">
    <source>
        <dbReference type="SAM" id="MobiDB-lite"/>
    </source>
</evidence>
<dbReference type="PROSITE" id="PS50939">
    <property type="entry name" value="CYTOCHROME_B561"/>
    <property type="match status" value="1"/>
</dbReference>
<dbReference type="STRING" id="913774.A0A0C3HN47"/>
<feature type="transmembrane region" description="Helical" evidence="12">
    <location>
        <begin position="43"/>
        <end position="66"/>
    </location>
</feature>
<evidence type="ECO:0000256" key="5">
    <source>
        <dbReference type="ARBA" id="ARBA00022692"/>
    </source>
</evidence>
<dbReference type="GO" id="GO:0016020">
    <property type="term" value="C:membrane"/>
    <property type="evidence" value="ECO:0007669"/>
    <property type="project" value="UniProtKB-SubCell"/>
</dbReference>
<feature type="compositionally biased region" description="Acidic residues" evidence="11">
    <location>
        <begin position="14"/>
        <end position="23"/>
    </location>
</feature>
<feature type="transmembrane region" description="Helical" evidence="12">
    <location>
        <begin position="185"/>
        <end position="204"/>
    </location>
</feature>
<evidence type="ECO:0000256" key="10">
    <source>
        <dbReference type="ARBA" id="ARBA00023136"/>
    </source>
</evidence>
<evidence type="ECO:0000256" key="6">
    <source>
        <dbReference type="ARBA" id="ARBA00022723"/>
    </source>
</evidence>
<evidence type="ECO:0000313" key="15">
    <source>
        <dbReference type="Proteomes" id="UP000054321"/>
    </source>
</evidence>
<feature type="domain" description="Cytochrome b561" evidence="13">
    <location>
        <begin position="39"/>
        <end position="239"/>
    </location>
</feature>
<evidence type="ECO:0000259" key="13">
    <source>
        <dbReference type="PROSITE" id="PS50939"/>
    </source>
</evidence>
<protein>
    <recommendedName>
        <fullName evidence="13">Cytochrome b561 domain-containing protein</fullName>
    </recommendedName>
</protein>
<gene>
    <name evidence="14" type="ORF">OIDMADRAFT_158514</name>
</gene>
<dbReference type="EMBL" id="KN832873">
    <property type="protein sequence ID" value="KIN03737.1"/>
    <property type="molecule type" value="Genomic_DNA"/>
</dbReference>
<evidence type="ECO:0000256" key="7">
    <source>
        <dbReference type="ARBA" id="ARBA00022982"/>
    </source>
</evidence>
<feature type="transmembrane region" description="Helical" evidence="12">
    <location>
        <begin position="116"/>
        <end position="135"/>
    </location>
</feature>
<evidence type="ECO:0000313" key="14">
    <source>
        <dbReference type="EMBL" id="KIN03737.1"/>
    </source>
</evidence>
<keyword evidence="10 12" id="KW-0472">Membrane</keyword>
<dbReference type="OrthoDB" id="432881at2759"/>
<accession>A0A0C3HN47</accession>
<evidence type="ECO:0000256" key="1">
    <source>
        <dbReference type="ARBA" id="ARBA00001970"/>
    </source>
</evidence>
<dbReference type="SMART" id="SM00665">
    <property type="entry name" value="B561"/>
    <property type="match status" value="1"/>
</dbReference>
<evidence type="ECO:0000256" key="2">
    <source>
        <dbReference type="ARBA" id="ARBA00004141"/>
    </source>
</evidence>
<reference evidence="15" key="2">
    <citation type="submission" date="2015-01" db="EMBL/GenBank/DDBJ databases">
        <title>Evolutionary Origins and Diversification of the Mycorrhizal Mutualists.</title>
        <authorList>
            <consortium name="DOE Joint Genome Institute"/>
            <consortium name="Mycorrhizal Genomics Consortium"/>
            <person name="Kohler A."/>
            <person name="Kuo A."/>
            <person name="Nagy L.G."/>
            <person name="Floudas D."/>
            <person name="Copeland A."/>
            <person name="Barry K.W."/>
            <person name="Cichocki N."/>
            <person name="Veneault-Fourrey C."/>
            <person name="LaButti K."/>
            <person name="Lindquist E.A."/>
            <person name="Lipzen A."/>
            <person name="Lundell T."/>
            <person name="Morin E."/>
            <person name="Murat C."/>
            <person name="Riley R."/>
            <person name="Ohm R."/>
            <person name="Sun H."/>
            <person name="Tunlid A."/>
            <person name="Henrissat B."/>
            <person name="Grigoriev I.V."/>
            <person name="Hibbett D.S."/>
            <person name="Martin F."/>
        </authorList>
    </citation>
    <scope>NUCLEOTIDE SEQUENCE [LARGE SCALE GENOMIC DNA]</scope>
    <source>
        <strain evidence="15">Zn</strain>
    </source>
</reference>
<keyword evidence="8 12" id="KW-1133">Transmembrane helix</keyword>
<comment type="subcellular location">
    <subcellularLocation>
        <location evidence="2">Membrane</location>
        <topology evidence="2">Multi-pass membrane protein</topology>
    </subcellularLocation>
</comment>
<feature type="transmembrane region" description="Helical" evidence="12">
    <location>
        <begin position="216"/>
        <end position="236"/>
    </location>
</feature>
<evidence type="ECO:0000256" key="4">
    <source>
        <dbReference type="ARBA" id="ARBA00022617"/>
    </source>
</evidence>
<dbReference type="CDD" id="cd08761">
    <property type="entry name" value="Cyt_b561_CYB561D2_like"/>
    <property type="match status" value="1"/>
</dbReference>
<name>A0A0C3HN47_OIDMZ</name>
<dbReference type="PANTHER" id="PTHR15422">
    <property type="entry name" value="OS05G0565100 PROTEIN"/>
    <property type="match status" value="1"/>
</dbReference>
<dbReference type="PANTHER" id="PTHR15422:SF45">
    <property type="entry name" value="CYTOCHROME B561 DOMAIN-CONTAINING PROTEIN"/>
    <property type="match status" value="1"/>
</dbReference>
<organism evidence="14 15">
    <name type="scientific">Oidiodendron maius (strain Zn)</name>
    <dbReference type="NCBI Taxonomy" id="913774"/>
    <lineage>
        <taxon>Eukaryota</taxon>
        <taxon>Fungi</taxon>
        <taxon>Dikarya</taxon>
        <taxon>Ascomycota</taxon>
        <taxon>Pezizomycotina</taxon>
        <taxon>Leotiomycetes</taxon>
        <taxon>Leotiomycetes incertae sedis</taxon>
        <taxon>Myxotrichaceae</taxon>
        <taxon>Oidiodendron</taxon>
    </lineage>
</organism>
<comment type="cofactor">
    <cofactor evidence="1">
        <name>heme b</name>
        <dbReference type="ChEBI" id="CHEBI:60344"/>
    </cofactor>
</comment>
<dbReference type="Gene3D" id="1.20.120.1770">
    <property type="match status" value="1"/>
</dbReference>
<evidence type="ECO:0000256" key="9">
    <source>
        <dbReference type="ARBA" id="ARBA00023004"/>
    </source>
</evidence>
<keyword evidence="7" id="KW-0249">Electron transport</keyword>
<evidence type="ECO:0000256" key="12">
    <source>
        <dbReference type="SAM" id="Phobius"/>
    </source>
</evidence>
<dbReference type="HOGENOM" id="CLU_090067_1_0_1"/>
<keyword evidence="6" id="KW-0479">Metal-binding</keyword>
<keyword evidence="15" id="KW-1185">Reference proteome</keyword>
<dbReference type="AlphaFoldDB" id="A0A0C3HN47"/>
<dbReference type="Pfam" id="PF03188">
    <property type="entry name" value="Cytochrom_B561"/>
    <property type="match status" value="1"/>
</dbReference>
<keyword evidence="3" id="KW-0813">Transport</keyword>
<proteinExistence type="predicted"/>
<dbReference type="GO" id="GO:0046872">
    <property type="term" value="F:metal ion binding"/>
    <property type="evidence" value="ECO:0007669"/>
    <property type="project" value="UniProtKB-KW"/>
</dbReference>
<feature type="transmembrane region" description="Helical" evidence="12">
    <location>
        <begin position="147"/>
        <end position="173"/>
    </location>
</feature>
<sequence>MASATGIPDRAIGPEDDIGEEEPLLGQRGDASQKEGLPLYQNLVLGTGVLAEAGILLLVSSVWANVFLHPLILFSAHPLLNSAGLLAVTEAVLILQPTHTGAQKRQGAKVHAAFNSFAIDVFIAAFVIIEVSKFAHAGTHFESSHAILGLITYIILFVQATIGVTVYFFPALYGGEDRAKSLYKWHRFGGYLSLALLLATAIAATQTDYNKETLGINVWAIIISAALILLGVVPRIKKQKFGFGLRHAEESTHID</sequence>
<dbReference type="Proteomes" id="UP000054321">
    <property type="component" value="Unassembled WGS sequence"/>
</dbReference>
<feature type="transmembrane region" description="Helical" evidence="12">
    <location>
        <begin position="72"/>
        <end position="95"/>
    </location>
</feature>